<dbReference type="Pfam" id="PF07681">
    <property type="entry name" value="DoxX"/>
    <property type="match status" value="1"/>
</dbReference>
<dbReference type="PANTHER" id="PTHR33452:SF1">
    <property type="entry name" value="INNER MEMBRANE PROTEIN YPHA-RELATED"/>
    <property type="match status" value="1"/>
</dbReference>
<reference evidence="8 9" key="1">
    <citation type="submission" date="2015-01" db="EMBL/GenBank/DDBJ databases">
        <title>Enhanced salinomycin production by adjusting the supply of polyketide extender units in Streptomyce albus DSM 41398.</title>
        <authorList>
            <person name="Lu C."/>
        </authorList>
    </citation>
    <scope>NUCLEOTIDE SEQUENCE [LARGE SCALE GENOMIC DNA]</scope>
    <source>
        <strain evidence="9">ATCC 21838 / DSM 41398 / FERM P-419 / JCM 4703 / NBRC 107858</strain>
    </source>
</reference>
<dbReference type="InterPro" id="IPR032808">
    <property type="entry name" value="DoxX"/>
</dbReference>
<keyword evidence="4 7" id="KW-0812">Transmembrane</keyword>
<evidence type="ECO:0000256" key="3">
    <source>
        <dbReference type="ARBA" id="ARBA00022475"/>
    </source>
</evidence>
<feature type="transmembrane region" description="Helical" evidence="7">
    <location>
        <begin position="66"/>
        <end position="88"/>
    </location>
</feature>
<dbReference type="PANTHER" id="PTHR33452">
    <property type="entry name" value="OXIDOREDUCTASE CATD-RELATED"/>
    <property type="match status" value="1"/>
</dbReference>
<dbReference type="EMBL" id="CP010519">
    <property type="protein sequence ID" value="AJE81616.1"/>
    <property type="molecule type" value="Genomic_DNA"/>
</dbReference>
<accession>A0A0B5ES98</accession>
<proteinExistence type="inferred from homology"/>
<evidence type="ECO:0000256" key="2">
    <source>
        <dbReference type="ARBA" id="ARBA00006679"/>
    </source>
</evidence>
<name>A0A0B5ES98_STRA4</name>
<dbReference type="InterPro" id="IPR051907">
    <property type="entry name" value="DoxX-like_oxidoreductase"/>
</dbReference>
<evidence type="ECO:0000256" key="4">
    <source>
        <dbReference type="ARBA" id="ARBA00022692"/>
    </source>
</evidence>
<feature type="transmembrane region" description="Helical" evidence="7">
    <location>
        <begin position="95"/>
        <end position="115"/>
    </location>
</feature>
<evidence type="ECO:0000313" key="8">
    <source>
        <dbReference type="EMBL" id="AJE81616.1"/>
    </source>
</evidence>
<evidence type="ECO:0000256" key="6">
    <source>
        <dbReference type="ARBA" id="ARBA00023136"/>
    </source>
</evidence>
<comment type="similarity">
    <text evidence="2">Belongs to the DoxX family.</text>
</comment>
<evidence type="ECO:0000256" key="5">
    <source>
        <dbReference type="ARBA" id="ARBA00022989"/>
    </source>
</evidence>
<organism evidence="8 9">
    <name type="scientific">Streptomyces albus (strain ATCC 21838 / DSM 41398 / FERM P-419 / JCM 4703 / NBRC 107858)</name>
    <dbReference type="NCBI Taxonomy" id="1081613"/>
    <lineage>
        <taxon>Bacteria</taxon>
        <taxon>Bacillati</taxon>
        <taxon>Actinomycetota</taxon>
        <taxon>Actinomycetes</taxon>
        <taxon>Kitasatosporales</taxon>
        <taxon>Streptomycetaceae</taxon>
        <taxon>Streptomyces</taxon>
    </lineage>
</organism>
<dbReference type="KEGG" id="sals:SLNWT_1240"/>
<keyword evidence="9" id="KW-1185">Reference proteome</keyword>
<evidence type="ECO:0000256" key="1">
    <source>
        <dbReference type="ARBA" id="ARBA00004651"/>
    </source>
</evidence>
<feature type="transmembrane region" description="Helical" evidence="7">
    <location>
        <begin position="27"/>
        <end position="46"/>
    </location>
</feature>
<protein>
    <submittedName>
        <fullName evidence="8">DoxX family protein</fullName>
    </submittedName>
</protein>
<keyword evidence="6 7" id="KW-0472">Membrane</keyword>
<comment type="subcellular location">
    <subcellularLocation>
        <location evidence="1">Cell membrane</location>
        <topology evidence="1">Multi-pass membrane protein</topology>
    </subcellularLocation>
</comment>
<gene>
    <name evidence="8" type="ORF">SLNWT_1240</name>
</gene>
<evidence type="ECO:0000256" key="7">
    <source>
        <dbReference type="SAM" id="Phobius"/>
    </source>
</evidence>
<dbReference type="GO" id="GO:0005886">
    <property type="term" value="C:plasma membrane"/>
    <property type="evidence" value="ECO:0007669"/>
    <property type="project" value="UniProtKB-SubCell"/>
</dbReference>
<evidence type="ECO:0000313" key="9">
    <source>
        <dbReference type="Proteomes" id="UP000031523"/>
    </source>
</evidence>
<dbReference type="AlphaFoldDB" id="A0A0B5ES98"/>
<keyword evidence="3" id="KW-1003">Cell membrane</keyword>
<sequence length="173" mass="18246">MGEGHLTTQLSTWQAKLTATSAPAATVLIRLYVGAVFLSEGILKFLRPDAQGTGRFDKAGIPAPGFFAPLDGVFEITCGLLILAGLLTRLAAAPMIVDMVGALLITKLPILWGDAPLFAGKAGWWDFAHESRTDLAQLCGSLFLLLVGAGALSLDARRQHTGASKRSPQPALH</sequence>
<feature type="transmembrane region" description="Helical" evidence="7">
    <location>
        <begin position="135"/>
        <end position="156"/>
    </location>
</feature>
<dbReference type="Proteomes" id="UP000031523">
    <property type="component" value="Chromosome"/>
</dbReference>
<keyword evidence="5 7" id="KW-1133">Transmembrane helix</keyword>